<reference evidence="1 2" key="1">
    <citation type="journal article" date="2024" name="Ann. Entomol. Soc. Am.">
        <title>Genomic analyses of the southern and eastern yellowjacket wasps (Hymenoptera: Vespidae) reveal evolutionary signatures of social life.</title>
        <authorList>
            <person name="Catto M.A."/>
            <person name="Caine P.B."/>
            <person name="Orr S.E."/>
            <person name="Hunt B.G."/>
            <person name="Goodisman M.A.D."/>
        </authorList>
    </citation>
    <scope>NUCLEOTIDE SEQUENCE [LARGE SCALE GENOMIC DNA]</scope>
    <source>
        <strain evidence="1">232</strain>
        <tissue evidence="1">Head and thorax</tissue>
    </source>
</reference>
<sequence>MGWMGREIGVSWRDSGAEQFTAGRSKFDVGIDWTTAARLALPPSRYFGIATPTRCRLCASYHGTQWTMEKRRLSDSKHSKELVGGFLTPCNVARACLWIVQNSPGAGGQPDGKCQPFTDYRSLTAYEIRDDFYISALNHTPNQTRKYNYSHSIEAKLSISKNVRNFNQLVVAQVRGRVYLVIKFTLTYHE</sequence>
<accession>A0ABD2D144</accession>
<dbReference type="EMBL" id="JAYRBN010000007">
    <property type="protein sequence ID" value="KAL2751125.1"/>
    <property type="molecule type" value="Genomic_DNA"/>
</dbReference>
<comment type="caution">
    <text evidence="1">The sequence shown here is derived from an EMBL/GenBank/DDBJ whole genome shotgun (WGS) entry which is preliminary data.</text>
</comment>
<gene>
    <name evidence="1" type="ORF">V1477_000283</name>
</gene>
<proteinExistence type="predicted"/>
<dbReference type="AlphaFoldDB" id="A0ABD2D144"/>
<evidence type="ECO:0000313" key="2">
    <source>
        <dbReference type="Proteomes" id="UP001607303"/>
    </source>
</evidence>
<organism evidence="1 2">
    <name type="scientific">Vespula maculifrons</name>
    <name type="common">Eastern yellow jacket</name>
    <name type="synonym">Wasp</name>
    <dbReference type="NCBI Taxonomy" id="7453"/>
    <lineage>
        <taxon>Eukaryota</taxon>
        <taxon>Metazoa</taxon>
        <taxon>Ecdysozoa</taxon>
        <taxon>Arthropoda</taxon>
        <taxon>Hexapoda</taxon>
        <taxon>Insecta</taxon>
        <taxon>Pterygota</taxon>
        <taxon>Neoptera</taxon>
        <taxon>Endopterygota</taxon>
        <taxon>Hymenoptera</taxon>
        <taxon>Apocrita</taxon>
        <taxon>Aculeata</taxon>
        <taxon>Vespoidea</taxon>
        <taxon>Vespidae</taxon>
        <taxon>Vespinae</taxon>
        <taxon>Vespula</taxon>
    </lineage>
</organism>
<name>A0ABD2D144_VESMC</name>
<protein>
    <submittedName>
        <fullName evidence="1">Uncharacterized protein</fullName>
    </submittedName>
</protein>
<evidence type="ECO:0000313" key="1">
    <source>
        <dbReference type="EMBL" id="KAL2751125.1"/>
    </source>
</evidence>
<dbReference type="Proteomes" id="UP001607303">
    <property type="component" value="Unassembled WGS sequence"/>
</dbReference>
<keyword evidence="2" id="KW-1185">Reference proteome</keyword>